<dbReference type="CDD" id="cd00959">
    <property type="entry name" value="DeoC"/>
    <property type="match status" value="1"/>
</dbReference>
<dbReference type="STRING" id="1391653.AKJ08_0679"/>
<proteinExistence type="inferred from homology"/>
<evidence type="ECO:0000256" key="4">
    <source>
        <dbReference type="ARBA" id="ARBA00023270"/>
    </source>
</evidence>
<dbReference type="InterPro" id="IPR013785">
    <property type="entry name" value="Aldolase_TIM"/>
</dbReference>
<evidence type="ECO:0000256" key="6">
    <source>
        <dbReference type="ARBA" id="ARBA00056337"/>
    </source>
</evidence>
<evidence type="ECO:0000256" key="2">
    <source>
        <dbReference type="ARBA" id="ARBA00022490"/>
    </source>
</evidence>
<evidence type="ECO:0000313" key="9">
    <source>
        <dbReference type="Proteomes" id="UP000055590"/>
    </source>
</evidence>
<evidence type="ECO:0000256" key="1">
    <source>
        <dbReference type="ARBA" id="ARBA00010936"/>
    </source>
</evidence>
<dbReference type="Pfam" id="PF01791">
    <property type="entry name" value="DeoC"/>
    <property type="match status" value="1"/>
</dbReference>
<feature type="active site" description="Proton donor/acceptor" evidence="7">
    <location>
        <position position="197"/>
    </location>
</feature>
<dbReference type="KEGG" id="vin:AKJ08_0679"/>
<dbReference type="PIRSF" id="PIRSF001357">
    <property type="entry name" value="DeoC"/>
    <property type="match status" value="1"/>
</dbReference>
<sequence>MRAHSERGPSLTLPRTARELAALIDHTILKPDATAAEVERTCEEARSHGFATVCVSSSWIPLVAARLEVSGVLPIAVVGFPSGAAAAEAKAFEASWAVRHGAREIDTVIHLGALKGGDDAAVVRDLAAVVEAARPWPVKAILECAALDQEQKERACRLAVEAGVAFVKTSTGFGPGGATADDVALLRRLVGDDVGVKASGGIRTTEDALRMIAAGANRIGASASVAIVAGMSAS</sequence>
<dbReference type="EMBL" id="CP012332">
    <property type="protein sequence ID" value="AKU90292.1"/>
    <property type="molecule type" value="Genomic_DNA"/>
</dbReference>
<evidence type="ECO:0000256" key="3">
    <source>
        <dbReference type="ARBA" id="ARBA00023239"/>
    </source>
</evidence>
<dbReference type="PANTHER" id="PTHR10889:SF1">
    <property type="entry name" value="DEOXYRIBOSE-PHOSPHATE ALDOLASE"/>
    <property type="match status" value="1"/>
</dbReference>
<organism evidence="8 9">
    <name type="scientific">Vulgatibacter incomptus</name>
    <dbReference type="NCBI Taxonomy" id="1391653"/>
    <lineage>
        <taxon>Bacteria</taxon>
        <taxon>Pseudomonadati</taxon>
        <taxon>Myxococcota</taxon>
        <taxon>Myxococcia</taxon>
        <taxon>Myxococcales</taxon>
        <taxon>Cystobacterineae</taxon>
        <taxon>Vulgatibacteraceae</taxon>
        <taxon>Vulgatibacter</taxon>
    </lineage>
</organism>
<reference evidence="8 9" key="1">
    <citation type="submission" date="2015-08" db="EMBL/GenBank/DDBJ databases">
        <authorList>
            <person name="Babu N.S."/>
            <person name="Beckwith C.J."/>
            <person name="Beseler K.G."/>
            <person name="Brison A."/>
            <person name="Carone J.V."/>
            <person name="Caskin T.P."/>
            <person name="Diamond M."/>
            <person name="Durham M.E."/>
            <person name="Foxe J.M."/>
            <person name="Go M."/>
            <person name="Henderson B.A."/>
            <person name="Jones I.B."/>
            <person name="McGettigan J.A."/>
            <person name="Micheletti S.J."/>
            <person name="Nasrallah M.E."/>
            <person name="Ortiz D."/>
            <person name="Piller C.R."/>
            <person name="Privatt S.R."/>
            <person name="Schneider S.L."/>
            <person name="Sharp S."/>
            <person name="Smith T.C."/>
            <person name="Stanton J.D."/>
            <person name="Ullery H.E."/>
            <person name="Wilson R.J."/>
            <person name="Serrano M.G."/>
            <person name="Buck G."/>
            <person name="Lee V."/>
            <person name="Wang Y."/>
            <person name="Carvalho R."/>
            <person name="Voegtly L."/>
            <person name="Shi R."/>
            <person name="Duckworth R."/>
            <person name="Johnson A."/>
            <person name="Loviza R."/>
            <person name="Walstead R."/>
            <person name="Shah Z."/>
            <person name="Kiflezghi M."/>
            <person name="Wade K."/>
            <person name="Ball S.L."/>
            <person name="Bradley K.W."/>
            <person name="Asai D.J."/>
            <person name="Bowman C.A."/>
            <person name="Russell D.A."/>
            <person name="Pope W.H."/>
            <person name="Jacobs-Sera D."/>
            <person name="Hendrix R.W."/>
            <person name="Hatfull G.F."/>
        </authorList>
    </citation>
    <scope>NUCLEOTIDE SEQUENCE [LARGE SCALE GENOMIC DNA]</scope>
    <source>
        <strain evidence="8 9">DSM 27710</strain>
    </source>
</reference>
<dbReference type="PANTHER" id="PTHR10889">
    <property type="entry name" value="DEOXYRIBOSE-PHOSPHATE ALDOLASE"/>
    <property type="match status" value="1"/>
</dbReference>
<dbReference type="GO" id="GO:0004139">
    <property type="term" value="F:deoxyribose-phosphate aldolase activity"/>
    <property type="evidence" value="ECO:0007669"/>
    <property type="project" value="UniProtKB-UniRule"/>
</dbReference>
<dbReference type="OrthoDB" id="9774832at2"/>
<dbReference type="NCBIfam" id="TIGR00126">
    <property type="entry name" value="deoC"/>
    <property type="match status" value="1"/>
</dbReference>
<dbReference type="PATRIC" id="fig|1391653.3.peg.698"/>
<name>A0A0K1P9W5_9BACT</name>
<comment type="similarity">
    <text evidence="1 7">Belongs to the DeoC/FbaB aldolase family. DeoC type 1 subfamily.</text>
</comment>
<comment type="catalytic activity">
    <reaction evidence="5 7">
        <text>2-deoxy-D-ribose 5-phosphate = D-glyceraldehyde 3-phosphate + acetaldehyde</text>
        <dbReference type="Rhea" id="RHEA:12821"/>
        <dbReference type="ChEBI" id="CHEBI:15343"/>
        <dbReference type="ChEBI" id="CHEBI:59776"/>
        <dbReference type="ChEBI" id="CHEBI:62877"/>
        <dbReference type="EC" id="4.1.2.4"/>
    </reaction>
</comment>
<evidence type="ECO:0000256" key="5">
    <source>
        <dbReference type="ARBA" id="ARBA00048791"/>
    </source>
</evidence>
<dbReference type="InterPro" id="IPR011343">
    <property type="entry name" value="DeoC"/>
</dbReference>
<dbReference type="InterPro" id="IPR002915">
    <property type="entry name" value="DeoC/FbaB/LacD_aldolase"/>
</dbReference>
<dbReference type="InterPro" id="IPR028581">
    <property type="entry name" value="DeoC_typeI"/>
</dbReference>
<comment type="function">
    <text evidence="6 7">Catalyzes a reversible aldol reaction between acetaldehyde and D-glyceraldehyde 3-phosphate to generate 2-deoxy-D-ribose 5-phosphate.</text>
</comment>
<dbReference type="EC" id="4.1.2.4" evidence="7"/>
<dbReference type="GO" id="GO:0009264">
    <property type="term" value="P:deoxyribonucleotide catabolic process"/>
    <property type="evidence" value="ECO:0007669"/>
    <property type="project" value="UniProtKB-UniRule"/>
</dbReference>
<gene>
    <name evidence="7" type="primary">deoC</name>
    <name evidence="8" type="ORF">AKJ08_0679</name>
</gene>
<dbReference type="GO" id="GO:0006018">
    <property type="term" value="P:2-deoxyribose 1-phosphate catabolic process"/>
    <property type="evidence" value="ECO:0007669"/>
    <property type="project" value="UniProtKB-UniRule"/>
</dbReference>
<protein>
    <recommendedName>
        <fullName evidence="7">Deoxyribose-phosphate aldolase</fullName>
        <shortName evidence="7">DERA</shortName>
        <ecNumber evidence="7">4.1.2.4</ecNumber>
    </recommendedName>
    <alternativeName>
        <fullName evidence="7">2-deoxy-D-ribose 5-phosphate aldolase</fullName>
    </alternativeName>
    <alternativeName>
        <fullName evidence="7">Phosphodeoxyriboaldolase</fullName>
        <shortName evidence="7">Deoxyriboaldolase</shortName>
    </alternativeName>
</protein>
<dbReference type="SUPFAM" id="SSF51569">
    <property type="entry name" value="Aldolase"/>
    <property type="match status" value="1"/>
</dbReference>
<dbReference type="HAMAP" id="MF_00114">
    <property type="entry name" value="DeoC_type1"/>
    <property type="match status" value="1"/>
</dbReference>
<dbReference type="SMART" id="SM01133">
    <property type="entry name" value="DeoC"/>
    <property type="match status" value="1"/>
</dbReference>
<keyword evidence="3 7" id="KW-0456">Lyase</keyword>
<evidence type="ECO:0000256" key="7">
    <source>
        <dbReference type="HAMAP-Rule" id="MF_00114"/>
    </source>
</evidence>
<comment type="subcellular location">
    <subcellularLocation>
        <location evidence="7">Cytoplasm</location>
    </subcellularLocation>
</comment>
<dbReference type="GO" id="GO:0016052">
    <property type="term" value="P:carbohydrate catabolic process"/>
    <property type="evidence" value="ECO:0007669"/>
    <property type="project" value="TreeGrafter"/>
</dbReference>
<feature type="active site" description="Proton donor/acceptor" evidence="7">
    <location>
        <position position="106"/>
    </location>
</feature>
<accession>A0A0K1P9W5</accession>
<dbReference type="GO" id="GO:0005737">
    <property type="term" value="C:cytoplasm"/>
    <property type="evidence" value="ECO:0007669"/>
    <property type="project" value="UniProtKB-SubCell"/>
</dbReference>
<dbReference type="UniPathway" id="UPA00002">
    <property type="reaction ID" value="UER00468"/>
</dbReference>
<dbReference type="Gene3D" id="3.20.20.70">
    <property type="entry name" value="Aldolase class I"/>
    <property type="match status" value="1"/>
</dbReference>
<keyword evidence="4 7" id="KW-0704">Schiff base</keyword>
<feature type="active site" description="Schiff-base intermediate with acetaldehyde" evidence="7">
    <location>
        <position position="168"/>
    </location>
</feature>
<evidence type="ECO:0000313" key="8">
    <source>
        <dbReference type="EMBL" id="AKU90292.1"/>
    </source>
</evidence>
<keyword evidence="2 7" id="KW-0963">Cytoplasm</keyword>
<dbReference type="FunFam" id="3.20.20.70:FF:000044">
    <property type="entry name" value="Deoxyribose-phosphate aldolase"/>
    <property type="match status" value="1"/>
</dbReference>
<dbReference type="Proteomes" id="UP000055590">
    <property type="component" value="Chromosome"/>
</dbReference>
<dbReference type="AlphaFoldDB" id="A0A0K1P9W5"/>
<comment type="pathway">
    <text evidence="7">Carbohydrate degradation; 2-deoxy-D-ribose 1-phosphate degradation; D-glyceraldehyde 3-phosphate and acetaldehyde from 2-deoxy-alpha-D-ribose 1-phosphate: step 2/2.</text>
</comment>
<keyword evidence="9" id="KW-1185">Reference proteome</keyword>